<feature type="binding site" evidence="6">
    <location>
        <position position="158"/>
    </location>
    <ligand>
        <name>S-adenosyl-L-methionine</name>
        <dbReference type="ChEBI" id="CHEBI:59789"/>
    </ligand>
</feature>
<dbReference type="PRINTS" id="PR00996">
    <property type="entry name" value="CHERMTFRASE"/>
</dbReference>
<dbReference type="Pfam" id="PF03705">
    <property type="entry name" value="CheR_N"/>
    <property type="match status" value="1"/>
</dbReference>
<feature type="binding site" evidence="6">
    <location>
        <position position="90"/>
    </location>
    <ligand>
        <name>S-adenosyl-L-methionine</name>
        <dbReference type="ChEBI" id="CHEBI:59789"/>
    </ligand>
</feature>
<dbReference type="Gene3D" id="3.40.50.150">
    <property type="entry name" value="Vaccinia Virus protein VP39"/>
    <property type="match status" value="1"/>
</dbReference>
<dbReference type="GO" id="GO:0008983">
    <property type="term" value="F:protein-glutamate O-methyltransferase activity"/>
    <property type="evidence" value="ECO:0007669"/>
    <property type="project" value="UniProtKB-EC"/>
</dbReference>
<accession>A0A1X6YUD6</accession>
<evidence type="ECO:0000313" key="8">
    <source>
        <dbReference type="EMBL" id="SLN31699.1"/>
    </source>
</evidence>
<feature type="binding site" evidence="6">
    <location>
        <position position="94"/>
    </location>
    <ligand>
        <name>S-adenosyl-L-methionine</name>
        <dbReference type="ChEBI" id="CHEBI:59789"/>
    </ligand>
</feature>
<dbReference type="OrthoDB" id="9816309at2"/>
<dbReference type="Proteomes" id="UP000193570">
    <property type="component" value="Unassembled WGS sequence"/>
</dbReference>
<evidence type="ECO:0000256" key="3">
    <source>
        <dbReference type="ARBA" id="ARBA00022679"/>
    </source>
</evidence>
<keyword evidence="2 5" id="KW-0489">Methyltransferase</keyword>
<feature type="domain" description="CheR-type methyltransferase" evidence="7">
    <location>
        <begin position="11"/>
        <end position="288"/>
    </location>
</feature>
<evidence type="ECO:0000259" key="7">
    <source>
        <dbReference type="PROSITE" id="PS50123"/>
    </source>
</evidence>
<dbReference type="InterPro" id="IPR029063">
    <property type="entry name" value="SAM-dependent_MTases_sf"/>
</dbReference>
<evidence type="ECO:0000256" key="1">
    <source>
        <dbReference type="ARBA" id="ARBA00001541"/>
    </source>
</evidence>
<dbReference type="InterPro" id="IPR050903">
    <property type="entry name" value="Bact_Chemotaxis_MeTrfase"/>
</dbReference>
<dbReference type="Gene3D" id="1.10.155.10">
    <property type="entry name" value="Chemotaxis receptor methyltransferase CheR, N-terminal domain"/>
    <property type="match status" value="1"/>
</dbReference>
<reference evidence="8 9" key="1">
    <citation type="submission" date="2017-03" db="EMBL/GenBank/DDBJ databases">
        <authorList>
            <person name="Afonso C.L."/>
            <person name="Miller P.J."/>
            <person name="Scott M.A."/>
            <person name="Spackman E."/>
            <person name="Goraichik I."/>
            <person name="Dimitrov K.M."/>
            <person name="Suarez D.L."/>
            <person name="Swayne D.E."/>
        </authorList>
    </citation>
    <scope>NUCLEOTIDE SEQUENCE [LARGE SCALE GENOMIC DNA]</scope>
    <source>
        <strain evidence="8 9">CECT 8625</strain>
    </source>
</reference>
<dbReference type="PANTHER" id="PTHR24422">
    <property type="entry name" value="CHEMOTAXIS PROTEIN METHYLTRANSFERASE"/>
    <property type="match status" value="1"/>
</dbReference>
<dbReference type="Pfam" id="PF01739">
    <property type="entry name" value="CheR"/>
    <property type="match status" value="1"/>
</dbReference>
<dbReference type="GO" id="GO:0032259">
    <property type="term" value="P:methylation"/>
    <property type="evidence" value="ECO:0007669"/>
    <property type="project" value="UniProtKB-KW"/>
</dbReference>
<dbReference type="PANTHER" id="PTHR24422:SF19">
    <property type="entry name" value="CHEMOTAXIS PROTEIN METHYLTRANSFERASE"/>
    <property type="match status" value="1"/>
</dbReference>
<keyword evidence="4 5" id="KW-0949">S-adenosyl-L-methionine</keyword>
<dbReference type="SUPFAM" id="SSF47757">
    <property type="entry name" value="Chemotaxis receptor methyltransferase CheR, N-terminal domain"/>
    <property type="match status" value="1"/>
</dbReference>
<dbReference type="RefSeq" id="WP_085791166.1">
    <property type="nucleotide sequence ID" value="NZ_FWFK01000002.1"/>
</dbReference>
<feature type="binding site" evidence="6">
    <location>
        <begin position="231"/>
        <end position="232"/>
    </location>
    <ligand>
        <name>S-adenosyl-L-methionine</name>
        <dbReference type="ChEBI" id="CHEBI:59789"/>
    </ligand>
</feature>
<comment type="catalytic activity">
    <reaction evidence="1 5">
        <text>L-glutamyl-[protein] + S-adenosyl-L-methionine = [protein]-L-glutamate 5-O-methyl ester + S-adenosyl-L-homocysteine</text>
        <dbReference type="Rhea" id="RHEA:24452"/>
        <dbReference type="Rhea" id="RHEA-COMP:10208"/>
        <dbReference type="Rhea" id="RHEA-COMP:10311"/>
        <dbReference type="ChEBI" id="CHEBI:29973"/>
        <dbReference type="ChEBI" id="CHEBI:57856"/>
        <dbReference type="ChEBI" id="CHEBI:59789"/>
        <dbReference type="ChEBI" id="CHEBI:82795"/>
        <dbReference type="EC" id="2.1.1.80"/>
    </reaction>
</comment>
<feature type="binding site" evidence="6">
    <location>
        <position position="132"/>
    </location>
    <ligand>
        <name>S-adenosyl-L-methionine</name>
        <dbReference type="ChEBI" id="CHEBI:59789"/>
    </ligand>
</feature>
<dbReference type="InterPro" id="IPR036804">
    <property type="entry name" value="CheR_N_sf"/>
</dbReference>
<evidence type="ECO:0000256" key="6">
    <source>
        <dbReference type="PIRSR" id="PIRSR000410-1"/>
    </source>
</evidence>
<protein>
    <recommendedName>
        <fullName evidence="5">Chemotaxis protein methyltransferase</fullName>
        <ecNumber evidence="5">2.1.1.80</ecNumber>
    </recommendedName>
</protein>
<dbReference type="EC" id="2.1.1.80" evidence="5"/>
<dbReference type="EMBL" id="FWFK01000002">
    <property type="protein sequence ID" value="SLN31699.1"/>
    <property type="molecule type" value="Genomic_DNA"/>
</dbReference>
<keyword evidence="9" id="KW-1185">Reference proteome</keyword>
<sequence length="298" mass="33018">MADVSDPVPVTASAGVEFTDADFDAVAELLRVDAGISLGPENRQLVYSRLNRHVRGLGLVRFRDYLDRIRAPGQEAERYRMVIALCTHTTRFFREGEHFDYLATEVMPRLSAQARSGGRVRLWSAGCSTGEEAYSIAATVLGAFPEAARHDVRVLGTDISVEALATAQEGRYRDPGPTAVPDALRAVMFEPDPEPDHVVVTAAVRNLVTFRYLNFMEPWPLSGPFDAIFCRNVAIYMADDTQAHVWAGLEAVLGPEGTLFIGHSERLGPEFRDRLDLCGRTTFCRSTDPRLSSARRMQ</sequence>
<dbReference type="InterPro" id="IPR022641">
    <property type="entry name" value="CheR_N"/>
</dbReference>
<dbReference type="PIRSF" id="PIRSF000410">
    <property type="entry name" value="CheR"/>
    <property type="match status" value="1"/>
</dbReference>
<dbReference type="PROSITE" id="PS50123">
    <property type="entry name" value="CHER"/>
    <property type="match status" value="1"/>
</dbReference>
<dbReference type="SUPFAM" id="SSF53335">
    <property type="entry name" value="S-adenosyl-L-methionine-dependent methyltransferases"/>
    <property type="match status" value="1"/>
</dbReference>
<evidence type="ECO:0000256" key="4">
    <source>
        <dbReference type="ARBA" id="ARBA00022691"/>
    </source>
</evidence>
<dbReference type="SMART" id="SM00138">
    <property type="entry name" value="MeTrc"/>
    <property type="match status" value="1"/>
</dbReference>
<evidence type="ECO:0000313" key="9">
    <source>
        <dbReference type="Proteomes" id="UP000193570"/>
    </source>
</evidence>
<evidence type="ECO:0000256" key="5">
    <source>
        <dbReference type="PIRNR" id="PIRNR000410"/>
    </source>
</evidence>
<dbReference type="InterPro" id="IPR000780">
    <property type="entry name" value="CheR_MeTrfase"/>
</dbReference>
<dbReference type="InterPro" id="IPR026024">
    <property type="entry name" value="Chemotaxis_MeTrfase_CheR"/>
</dbReference>
<keyword evidence="3 5" id="KW-0808">Transferase</keyword>
<name>A0A1X6YUD6_9RHOB</name>
<evidence type="ECO:0000256" key="2">
    <source>
        <dbReference type="ARBA" id="ARBA00022603"/>
    </source>
</evidence>
<organism evidence="8 9">
    <name type="scientific">Roseivivax jejudonensis</name>
    <dbReference type="NCBI Taxonomy" id="1529041"/>
    <lineage>
        <taxon>Bacteria</taxon>
        <taxon>Pseudomonadati</taxon>
        <taxon>Pseudomonadota</taxon>
        <taxon>Alphaproteobacteria</taxon>
        <taxon>Rhodobacterales</taxon>
        <taxon>Roseobacteraceae</taxon>
        <taxon>Roseivivax</taxon>
    </lineage>
</organism>
<dbReference type="AlphaFoldDB" id="A0A1X6YUD6"/>
<proteinExistence type="predicted"/>
<dbReference type="InterPro" id="IPR022642">
    <property type="entry name" value="CheR_C"/>
</dbReference>
<gene>
    <name evidence="8" type="primary">cheR_2</name>
    <name evidence="8" type="ORF">ROJ8625_01443</name>
</gene>
<comment type="function">
    <text evidence="5">Methylation of the membrane-bound methyl-accepting chemotaxis proteins (MCP) to form gamma-glutamyl methyl ester residues in MCP.</text>
</comment>